<keyword evidence="2" id="KW-1185">Reference proteome</keyword>
<accession>A0ABW0FNF7</accession>
<evidence type="ECO:0000313" key="1">
    <source>
        <dbReference type="EMBL" id="MFC5342921.1"/>
    </source>
</evidence>
<gene>
    <name evidence="1" type="ORF">ACFPIE_03280</name>
</gene>
<dbReference type="EMBL" id="JBHSLF010000006">
    <property type="protein sequence ID" value="MFC5342921.1"/>
    <property type="molecule type" value="Genomic_DNA"/>
</dbReference>
<dbReference type="Proteomes" id="UP001596152">
    <property type="component" value="Unassembled WGS sequence"/>
</dbReference>
<evidence type="ECO:0000313" key="2">
    <source>
        <dbReference type="Proteomes" id="UP001596152"/>
    </source>
</evidence>
<organism evidence="1 2">
    <name type="scientific">Brevundimonas staleyi</name>
    <dbReference type="NCBI Taxonomy" id="74326"/>
    <lineage>
        <taxon>Bacteria</taxon>
        <taxon>Pseudomonadati</taxon>
        <taxon>Pseudomonadota</taxon>
        <taxon>Alphaproteobacteria</taxon>
        <taxon>Caulobacterales</taxon>
        <taxon>Caulobacteraceae</taxon>
        <taxon>Brevundimonas</taxon>
    </lineage>
</organism>
<reference evidence="2" key="1">
    <citation type="journal article" date="2019" name="Int. J. Syst. Evol. Microbiol.">
        <title>The Global Catalogue of Microorganisms (GCM) 10K type strain sequencing project: providing services to taxonomists for standard genome sequencing and annotation.</title>
        <authorList>
            <consortium name="The Broad Institute Genomics Platform"/>
            <consortium name="The Broad Institute Genome Sequencing Center for Infectious Disease"/>
            <person name="Wu L."/>
            <person name="Ma J."/>
        </authorList>
    </citation>
    <scope>NUCLEOTIDE SEQUENCE [LARGE SCALE GENOMIC DNA]</scope>
    <source>
        <strain evidence="2">JCM 12125</strain>
    </source>
</reference>
<protein>
    <submittedName>
        <fullName evidence="1">Uncharacterized protein</fullName>
    </submittedName>
</protein>
<sequence>MTIPFTIETTYRQPIYRQRTYRAATLAEACRLAIHDQAWDGAASDVESAGETHVTGAWAGEDAACRGPAQAVPSQYRETVERRSEHFDALTDLLAEASRPMGLSEHDFRAWRPRALAAVTKAEAIRAGARATD</sequence>
<dbReference type="RefSeq" id="WP_374039551.1">
    <property type="nucleotide sequence ID" value="NZ_CP169083.1"/>
</dbReference>
<proteinExistence type="predicted"/>
<name>A0ABW0FNF7_9CAUL</name>
<comment type="caution">
    <text evidence="1">The sequence shown here is derived from an EMBL/GenBank/DDBJ whole genome shotgun (WGS) entry which is preliminary data.</text>
</comment>